<comment type="pathway">
    <text evidence="3">Cofactor biosynthesis; adenosylcobalamin biosynthesis.</text>
</comment>
<dbReference type="SUPFAM" id="SSF53790">
    <property type="entry name" value="Tetrapyrrole methylase"/>
    <property type="match status" value="1"/>
</dbReference>
<evidence type="ECO:0000256" key="1">
    <source>
        <dbReference type="ARBA" id="ARBA00000142"/>
    </source>
</evidence>
<dbReference type="GO" id="GO:0016994">
    <property type="term" value="F:precorrin-6A reductase activity"/>
    <property type="evidence" value="ECO:0007669"/>
    <property type="project" value="UniProtKB-EC"/>
</dbReference>
<accession>A0ABX2H5J2</accession>
<dbReference type="Pfam" id="PF00590">
    <property type="entry name" value="TP_methylase"/>
    <property type="match status" value="1"/>
</dbReference>
<dbReference type="EC" id="2.1.1.33" evidence="4"/>
<evidence type="ECO:0000313" key="11">
    <source>
        <dbReference type="EMBL" id="NSG85384.1"/>
    </source>
</evidence>
<organism evidence="11 12">
    <name type="scientific">Blautia faecis</name>
    <dbReference type="NCBI Taxonomy" id="871665"/>
    <lineage>
        <taxon>Bacteria</taxon>
        <taxon>Bacillati</taxon>
        <taxon>Bacillota</taxon>
        <taxon>Clostridia</taxon>
        <taxon>Lachnospirales</taxon>
        <taxon>Lachnospiraceae</taxon>
        <taxon>Blautia</taxon>
    </lineage>
</organism>
<gene>
    <name evidence="11" type="primary">cobK</name>
    <name evidence="11" type="ORF">G5B17_08045</name>
</gene>
<evidence type="ECO:0000256" key="2">
    <source>
        <dbReference type="ARBA" id="ARBA00003015"/>
    </source>
</evidence>
<dbReference type="NCBIfam" id="TIGR02469">
    <property type="entry name" value="CbiT"/>
    <property type="match status" value="1"/>
</dbReference>
<keyword evidence="9" id="KW-0819">tRNA processing</keyword>
<dbReference type="InterPro" id="IPR012818">
    <property type="entry name" value="CbiE"/>
</dbReference>
<dbReference type="Gene3D" id="3.40.1010.10">
    <property type="entry name" value="Cobalt-precorrin-4 Transmethylase, Domain 1"/>
    <property type="match status" value="1"/>
</dbReference>
<dbReference type="InterPro" id="IPR050714">
    <property type="entry name" value="Cobalamin_biosynth_MTase"/>
</dbReference>
<evidence type="ECO:0000256" key="8">
    <source>
        <dbReference type="ARBA" id="ARBA00022691"/>
    </source>
</evidence>
<dbReference type="CDD" id="cd02440">
    <property type="entry name" value="AdoMet_MTases"/>
    <property type="match status" value="1"/>
</dbReference>
<comment type="caution">
    <text evidence="11">The sequence shown here is derived from an EMBL/GenBank/DDBJ whole genome shotgun (WGS) entry which is preliminary data.</text>
</comment>
<dbReference type="EMBL" id="JAAITS010000018">
    <property type="protein sequence ID" value="NSG85384.1"/>
    <property type="molecule type" value="Genomic_DNA"/>
</dbReference>
<dbReference type="InterPro" id="IPR000878">
    <property type="entry name" value="4pyrrol_Mease"/>
</dbReference>
<evidence type="ECO:0000256" key="6">
    <source>
        <dbReference type="ARBA" id="ARBA00022603"/>
    </source>
</evidence>
<protein>
    <recommendedName>
        <fullName evidence="4">tRNA (guanine(46)-N(7))-methyltransferase</fullName>
        <ecNumber evidence="4">2.1.1.33</ecNumber>
    </recommendedName>
</protein>
<dbReference type="NCBIfam" id="TIGR00715">
    <property type="entry name" value="precor6x_red"/>
    <property type="match status" value="1"/>
</dbReference>
<dbReference type="RefSeq" id="WP_173769673.1">
    <property type="nucleotide sequence ID" value="NZ_JAAITS010000018.1"/>
</dbReference>
<reference evidence="11 12" key="1">
    <citation type="journal article" date="2020" name="Cell Host Microbe">
        <title>Functional and Genomic Variation between Human-Derived Isolates of Lachnospiraceae Reveals Inter- and Intra-Species Diversity.</title>
        <authorList>
            <person name="Sorbara M.T."/>
            <person name="Littmann E.R."/>
            <person name="Fontana E."/>
            <person name="Moody T.U."/>
            <person name="Kohout C.E."/>
            <person name="Gjonbalaj M."/>
            <person name="Eaton V."/>
            <person name="Seok R."/>
            <person name="Leiner I.M."/>
            <person name="Pamer E.G."/>
        </authorList>
    </citation>
    <scope>NUCLEOTIDE SEQUENCE [LARGE SCALE GENOMIC DNA]</scope>
    <source>
        <strain evidence="11 12">MSK.17.74</strain>
    </source>
</reference>
<keyword evidence="7" id="KW-0808">Transferase</keyword>
<dbReference type="PANTHER" id="PTHR43182">
    <property type="entry name" value="COBALT-PRECORRIN-6B C(15)-METHYLTRANSFERASE (DECARBOXYLATING)"/>
    <property type="match status" value="1"/>
</dbReference>
<dbReference type="Pfam" id="PF02571">
    <property type="entry name" value="CbiJ"/>
    <property type="match status" value="1"/>
</dbReference>
<dbReference type="InterPro" id="IPR029063">
    <property type="entry name" value="SAM-dependent_MTases_sf"/>
</dbReference>
<evidence type="ECO:0000256" key="3">
    <source>
        <dbReference type="ARBA" id="ARBA00004953"/>
    </source>
</evidence>
<dbReference type="InterPro" id="IPR014776">
    <property type="entry name" value="4pyrrole_Mease_sub2"/>
</dbReference>
<feature type="domain" description="Tetrapyrrole methylase" evidence="10">
    <location>
        <begin position="258"/>
        <end position="466"/>
    </location>
</feature>
<dbReference type="Proteomes" id="UP001644719">
    <property type="component" value="Unassembled WGS sequence"/>
</dbReference>
<evidence type="ECO:0000256" key="7">
    <source>
        <dbReference type="ARBA" id="ARBA00022679"/>
    </source>
</evidence>
<dbReference type="InterPro" id="IPR014777">
    <property type="entry name" value="4pyrrole_Mease_sub1"/>
</dbReference>
<comment type="function">
    <text evidence="2">Catalyzes the formation of N(7)-methylguanine at position 46 (m7G46) in tRNA.</text>
</comment>
<dbReference type="Gene3D" id="3.30.950.10">
    <property type="entry name" value="Methyltransferase, Cobalt-precorrin-4 Transmethylase, Domain 2"/>
    <property type="match status" value="1"/>
</dbReference>
<sequence length="681" mass="74248">MSDVVVFAGTTEGCEICSFLAKNKVSVLACVATDYGSKSLKEGEYLKIHAGRLNGAEMENLLKELSPGLVLDATHPYAAEVTENIRAACQNTGFSYQRVLREAGAYQDKAIYVENTEAAVEFLEGTKGNILLTTGSKELGKFTALSDAGERIYARVLSLPSVMETCKGYGFEGKHLIGMQGPFSMELNAAMLRQYDCRYLVTKDTGKAGGFQEKIDAALMCDVIPVIIGRPLQEEGLSVAECKHMLAEHFGLTLKPHVTLLGIGMGSEKTLTIQGKRAVQRADLIIGARRMADSIREPGQPVVYEYRSDVIGAYIKSHPEYENIVIALSGDVGFYSGAKKLLDVLNGRKPEGVLADGFEGQEDSEKENGCVSIEIICGISSVVYFMSQIGLSWDDAKITSAHGKNCNLVSMIKQNQKVFSILGTGSAVAELAQKLVEYEMGDVVLYVGENLSYPDEKIFQANASELTSYEGQALSVVCAYNEKARPAFSTHGIPDEKFIRGKAPMTKEEVRCVSLSKLRLQEDSICYDVGAGTGSVSVEMALRADQGQVFAVEKKDDAVALLYENKQRFAADNLEIIKGEAPEALKELPVPTHAFIGGSSGNLKEIVALLLEKNRDVRIVINCITLETISEALEILKEYDFADQEAVQLTASRSKEIGRYHLMMGENPIYIITCQSPRAQI</sequence>
<keyword evidence="5" id="KW-0169">Cobalamin biosynthesis</keyword>
<dbReference type="InterPro" id="IPR014008">
    <property type="entry name" value="Cbl_synth_MTase_CbiT"/>
</dbReference>
<keyword evidence="8" id="KW-0949">S-adenosyl-L-methionine</keyword>
<name>A0ABX2H5J2_9FIRM</name>
<dbReference type="InterPro" id="IPR035996">
    <property type="entry name" value="4pyrrol_Methylase_sf"/>
</dbReference>
<evidence type="ECO:0000259" key="10">
    <source>
        <dbReference type="Pfam" id="PF00590"/>
    </source>
</evidence>
<dbReference type="CDD" id="cd11644">
    <property type="entry name" value="Precorrin-6Y-MT"/>
    <property type="match status" value="1"/>
</dbReference>
<comment type="catalytic activity">
    <reaction evidence="1">
        <text>guanosine(46) in tRNA + S-adenosyl-L-methionine = N(7)-methylguanosine(46) in tRNA + S-adenosyl-L-homocysteine</text>
        <dbReference type="Rhea" id="RHEA:42708"/>
        <dbReference type="Rhea" id="RHEA-COMP:10188"/>
        <dbReference type="Rhea" id="RHEA-COMP:10189"/>
        <dbReference type="ChEBI" id="CHEBI:57856"/>
        <dbReference type="ChEBI" id="CHEBI:59789"/>
        <dbReference type="ChEBI" id="CHEBI:74269"/>
        <dbReference type="ChEBI" id="CHEBI:74480"/>
        <dbReference type="EC" id="2.1.1.33"/>
    </reaction>
</comment>
<evidence type="ECO:0000256" key="4">
    <source>
        <dbReference type="ARBA" id="ARBA00011977"/>
    </source>
</evidence>
<dbReference type="PROSITE" id="PS51014">
    <property type="entry name" value="COBK_CBIJ"/>
    <property type="match status" value="1"/>
</dbReference>
<keyword evidence="6" id="KW-0489">Methyltransferase</keyword>
<dbReference type="SUPFAM" id="SSF53335">
    <property type="entry name" value="S-adenosyl-L-methionine-dependent methyltransferases"/>
    <property type="match status" value="1"/>
</dbReference>
<dbReference type="InterPro" id="IPR003358">
    <property type="entry name" value="tRNA_(Gua-N-7)_MeTrfase_Trmb"/>
</dbReference>
<evidence type="ECO:0000256" key="5">
    <source>
        <dbReference type="ARBA" id="ARBA00022573"/>
    </source>
</evidence>
<dbReference type="PANTHER" id="PTHR43182:SF1">
    <property type="entry name" value="COBALT-PRECORRIN-7 C(5)-METHYLTRANSFERASE"/>
    <property type="match status" value="1"/>
</dbReference>
<dbReference type="InterPro" id="IPR003723">
    <property type="entry name" value="Precorrin-6x_reduct"/>
</dbReference>
<evidence type="ECO:0000313" key="12">
    <source>
        <dbReference type="Proteomes" id="UP001644719"/>
    </source>
</evidence>
<evidence type="ECO:0000256" key="9">
    <source>
        <dbReference type="ARBA" id="ARBA00022694"/>
    </source>
</evidence>
<keyword evidence="11" id="KW-0560">Oxidoreductase</keyword>
<proteinExistence type="predicted"/>
<dbReference type="Pfam" id="PF02390">
    <property type="entry name" value="Methyltransf_4"/>
    <property type="match status" value="1"/>
</dbReference>
<dbReference type="Gene3D" id="3.40.50.150">
    <property type="entry name" value="Vaccinia Virus protein VP39"/>
    <property type="match status" value="1"/>
</dbReference>
<keyword evidence="12" id="KW-1185">Reference proteome</keyword>